<dbReference type="EMBL" id="JAIVFP010000001">
    <property type="protein sequence ID" value="MCI4681398.1"/>
    <property type="molecule type" value="Genomic_DNA"/>
</dbReference>
<evidence type="ECO:0000313" key="4">
    <source>
        <dbReference type="Proteomes" id="UP001139104"/>
    </source>
</evidence>
<evidence type="ECO:0000256" key="1">
    <source>
        <dbReference type="ARBA" id="ARBA00022741"/>
    </source>
</evidence>
<dbReference type="InterPro" id="IPR005654">
    <property type="entry name" value="ATPase_AFG1-like"/>
</dbReference>
<organism evidence="3 4">
    <name type="scientific">Candidatus Rhodoblastus alkanivorans</name>
    <dbReference type="NCBI Taxonomy" id="2954117"/>
    <lineage>
        <taxon>Bacteria</taxon>
        <taxon>Pseudomonadati</taxon>
        <taxon>Pseudomonadota</taxon>
        <taxon>Alphaproteobacteria</taxon>
        <taxon>Hyphomicrobiales</taxon>
        <taxon>Rhodoblastaceae</taxon>
        <taxon>Rhodoblastus</taxon>
    </lineage>
</organism>
<dbReference type="PANTHER" id="PTHR12169:SF6">
    <property type="entry name" value="AFG1-LIKE ATPASE"/>
    <property type="match status" value="1"/>
</dbReference>
<dbReference type="Pfam" id="PF03969">
    <property type="entry name" value="AFG1_ATPase"/>
    <property type="match status" value="1"/>
</dbReference>
<dbReference type="RefSeq" id="WP_243065468.1">
    <property type="nucleotide sequence ID" value="NZ_JAIVFK010000011.1"/>
</dbReference>
<evidence type="ECO:0000256" key="2">
    <source>
        <dbReference type="ARBA" id="ARBA00022840"/>
    </source>
</evidence>
<keyword evidence="1" id="KW-0547">Nucleotide-binding</keyword>
<dbReference type="InterPro" id="IPR027417">
    <property type="entry name" value="P-loop_NTPase"/>
</dbReference>
<keyword evidence="2" id="KW-0067">ATP-binding</keyword>
<dbReference type="Proteomes" id="UP001139104">
    <property type="component" value="Unassembled WGS sequence"/>
</dbReference>
<reference evidence="3" key="1">
    <citation type="journal article" date="2022" name="ISME J.">
        <title>Identification of active gaseous-alkane degraders at natural gas seeps.</title>
        <authorList>
            <person name="Farhan Ul Haque M."/>
            <person name="Hernandez M."/>
            <person name="Crombie A.T."/>
            <person name="Murrell J.C."/>
        </authorList>
    </citation>
    <scope>NUCLEOTIDE SEQUENCE</scope>
    <source>
        <strain evidence="3">PC2</strain>
    </source>
</reference>
<keyword evidence="3" id="KW-0132">Cell division</keyword>
<evidence type="ECO:0000313" key="3">
    <source>
        <dbReference type="EMBL" id="MCI4681398.1"/>
    </source>
</evidence>
<keyword evidence="3" id="KW-0131">Cell cycle</keyword>
<keyword evidence="4" id="KW-1185">Reference proteome</keyword>
<comment type="caution">
    <text evidence="3">The sequence shown here is derived from an EMBL/GenBank/DDBJ whole genome shotgun (WGS) entry which is preliminary data.</text>
</comment>
<dbReference type="Gene3D" id="3.40.50.300">
    <property type="entry name" value="P-loop containing nucleotide triphosphate hydrolases"/>
    <property type="match status" value="1"/>
</dbReference>
<accession>A0ABS9Z183</accession>
<dbReference type="SUPFAM" id="SSF52540">
    <property type="entry name" value="P-loop containing nucleoside triphosphate hydrolases"/>
    <property type="match status" value="1"/>
</dbReference>
<dbReference type="PANTHER" id="PTHR12169">
    <property type="entry name" value="ATPASE N2B"/>
    <property type="match status" value="1"/>
</dbReference>
<sequence>MEHSRRSIIDEYDDLVAQGRIERDAKQMAVVEKLDALGVSLTERRLAKKSSSLGWLFGARNVTAPTARGLYVWGLVGRGKTMLMDLFFDSIAIEKKRRVHFHAFMADVHKRIFAWRQKRKTGEVKGEDPIAPVASELIDEAILLCFDEFAVTDIADAMILGRLFEALWARGMVVVATSNVDPADLYMDGLNRALFLPFIGMIKKNMEVVRLDARTDFRLEKLSGAPVYLTPPDAEARAALDKAFHALTGVKNAASLRLPVMGREIVVPQASGRVARFDYADLCKQPLGAADFVAIAEYFHVLVVDNIPTINADERNEAKRFINLIDGLYDQRVKLIASADVEPEKIYQAEQGWEAFEFARTVSRLTEMRSTQYLELPHGRGEKVSGDITGLVET</sequence>
<gene>
    <name evidence="3" type="ORF">K2U94_01200</name>
</gene>
<dbReference type="NCBIfam" id="NF040713">
    <property type="entry name" value="ZapE"/>
    <property type="match status" value="1"/>
</dbReference>
<protein>
    <submittedName>
        <fullName evidence="3">Cell division protein ZapE</fullName>
    </submittedName>
</protein>
<dbReference type="GO" id="GO:0051301">
    <property type="term" value="P:cell division"/>
    <property type="evidence" value="ECO:0007669"/>
    <property type="project" value="UniProtKB-KW"/>
</dbReference>
<name>A0ABS9Z183_9HYPH</name>
<proteinExistence type="predicted"/>